<keyword evidence="4" id="KW-0479">Metal-binding</keyword>
<dbReference type="InterPro" id="IPR002495">
    <property type="entry name" value="Glyco_trans_8"/>
</dbReference>
<reference evidence="12" key="3">
    <citation type="submission" date="2020-12" db="UniProtKB">
        <authorList>
            <consortium name="EnsemblPlants"/>
        </authorList>
    </citation>
    <scope>IDENTIFICATION</scope>
</reference>
<dbReference type="EnsemblPlants" id="Pp3c3_26470V3.3">
    <property type="protein sequence ID" value="Pp3c3_26470V3.3"/>
    <property type="gene ID" value="Pp3c3_26470"/>
</dbReference>
<evidence type="ECO:0000256" key="4">
    <source>
        <dbReference type="ARBA" id="ARBA00022723"/>
    </source>
</evidence>
<feature type="region of interest" description="Disordered" evidence="10">
    <location>
        <begin position="351"/>
        <end position="400"/>
    </location>
</feature>
<dbReference type="CDD" id="cd02537">
    <property type="entry name" value="GT8_Glycogenin"/>
    <property type="match status" value="1"/>
</dbReference>
<evidence type="ECO:0000256" key="9">
    <source>
        <dbReference type="ARBA" id="ARBA00038162"/>
    </source>
</evidence>
<keyword evidence="1" id="KW-0328">Glycosyltransferase</keyword>
<evidence type="ECO:0000313" key="13">
    <source>
        <dbReference type="Proteomes" id="UP000006727"/>
    </source>
</evidence>
<evidence type="ECO:0000256" key="10">
    <source>
        <dbReference type="SAM" id="MobiDB-lite"/>
    </source>
</evidence>
<dbReference type="PANTHER" id="PTHR11183">
    <property type="entry name" value="GLYCOGENIN SUBFAMILY MEMBER"/>
    <property type="match status" value="1"/>
</dbReference>
<dbReference type="Gene3D" id="3.90.550.10">
    <property type="entry name" value="Spore Coat Polysaccharide Biosynthesis Protein SpsA, Chain A"/>
    <property type="match status" value="1"/>
</dbReference>
<evidence type="ECO:0000256" key="1">
    <source>
        <dbReference type="ARBA" id="ARBA00022676"/>
    </source>
</evidence>
<dbReference type="GO" id="GO:0046872">
    <property type="term" value="F:metal ion binding"/>
    <property type="evidence" value="ECO:0007669"/>
    <property type="project" value="UniProtKB-KW"/>
</dbReference>
<keyword evidence="7" id="KW-0961">Cell wall biogenesis/degradation</keyword>
<keyword evidence="5 11" id="KW-1133">Transmembrane helix</keyword>
<name>A0A7I4DH05_PHYPA</name>
<gene>
    <name evidence="12" type="primary">LOC112279472</name>
</gene>
<dbReference type="InParanoid" id="A0A7I4DH05"/>
<evidence type="ECO:0008006" key="14">
    <source>
        <dbReference type="Google" id="ProtNLM"/>
    </source>
</evidence>
<evidence type="ECO:0000256" key="8">
    <source>
        <dbReference type="ARBA" id="ARBA00037847"/>
    </source>
</evidence>
<dbReference type="EMBL" id="ABEU02000003">
    <property type="status" value="NOT_ANNOTATED_CDS"/>
    <property type="molecule type" value="Genomic_DNA"/>
</dbReference>
<dbReference type="AlphaFoldDB" id="A0A7I4DH05"/>
<evidence type="ECO:0000256" key="7">
    <source>
        <dbReference type="ARBA" id="ARBA00023316"/>
    </source>
</evidence>
<dbReference type="GeneID" id="112279472"/>
<dbReference type="KEGG" id="ppp:112279472"/>
<dbReference type="Pfam" id="PF01501">
    <property type="entry name" value="Glyco_transf_8"/>
    <property type="match status" value="1"/>
</dbReference>
<accession>A0A7I4DH05</accession>
<dbReference type="GO" id="GO:0045492">
    <property type="term" value="P:xylan biosynthetic process"/>
    <property type="evidence" value="ECO:0000318"/>
    <property type="project" value="GO_Central"/>
</dbReference>
<organism evidence="12 13">
    <name type="scientific">Physcomitrium patens</name>
    <name type="common">Spreading-leaved earth moss</name>
    <name type="synonym">Physcomitrella patens</name>
    <dbReference type="NCBI Taxonomy" id="3218"/>
    <lineage>
        <taxon>Eukaryota</taxon>
        <taxon>Viridiplantae</taxon>
        <taxon>Streptophyta</taxon>
        <taxon>Embryophyta</taxon>
        <taxon>Bryophyta</taxon>
        <taxon>Bryophytina</taxon>
        <taxon>Bryopsida</taxon>
        <taxon>Funariidae</taxon>
        <taxon>Funariales</taxon>
        <taxon>Funariaceae</taxon>
        <taxon>Physcomitrium</taxon>
    </lineage>
</organism>
<evidence type="ECO:0000256" key="11">
    <source>
        <dbReference type="SAM" id="Phobius"/>
    </source>
</evidence>
<protein>
    <recommendedName>
        <fullName evidence="14">Hexosyltransferase</fullName>
    </recommendedName>
</protein>
<evidence type="ECO:0000256" key="6">
    <source>
        <dbReference type="ARBA" id="ARBA00023136"/>
    </source>
</evidence>
<sequence length="1075" mass="121334">MEMENNMKENWKQEMWERSRDRIAEIYQRVSSIDIEAFLKTSIIGIVGKDIIEHARRKTSVVRNAGKNMLYQARQKYDSKGLEKHLKLRKFVAGIRSGRLGYLLLVLAALCTLTVPLMFQSTYIPQEDWELERAMAIQFHQGRGVDETFNRKMKLAQEKNLIYEEGKKSSEISHRWNSGQVGREVSGGHDAYILDSEVNIFAGKNERQHKVISTKPATRGRNRSKRYNIIEEVIKRALEKSTAGFDEKETEQDIKLDSHAVVLSEKTMSLSDTQESLNMTPLRANSTVDSEGLSNGFSEAFNEVLKLASEANKTAGKHSVHLQEEASVTESLPTHKPAELDVQVREVVDRASQKLSEAEDEPSGKGTIASFGLYSEENKENVSVGEGMEASHNTPQTKPMFAKNVEEGKSELLKSNSMEDKDKHQTNILSGNEGNTLIQTQTSTASRDSDVVMANVGKVKSMDLSTENVDNSNELKIIQGRDPEVTVVESSREAGNSLENSSESIVNATETNNNFTSMKDEDDIKVVGVMDGEKLDDDAAEEQELQAEVRQENSDEWPQESALISSLRLRATSGTLRVGLLNMEATDFLRWQFLAGERPIIIPFERVNEAVDWNQLYPEWIDEEETYGAPICPAIPMPKISPEVQLDVVIARVPCASSALQEGWKQPASLQVLLGAASLAVNAGNGSIYVLILSECRPLVNLFSCGELLEHRDQGWLYQVNVEQLKKRTSMSVGSCQLSIPLRGQDTSLDTGASNLHKEAYVTILHSGADYVCGAIVTAHSIRKTGSTKDLVILVDSSISPEQRQALGEAGWEVRDLERIYKSNIVEGKQCEKDFSRFRLWQITDYNKVVYVEADVLVLRNLDHLFSMPEISASGSTKTLFNSGVMVVEPSNCTFQLLMDEMEKIISETGGDWDFFNRIFPWWHRIPKHMNYLKYFWTRSRTSEVDSSNRLFSAEPPQLYAIHYWGYKPWQCFRDYDCNWNSNNHFASDEAHARWFKVYDELPENLQKFCSLSTGTKAYLEHNRRVAEAAALEDKHWAITITDPRLNVCLENHCDWNALLSYWDKTVNSSSSVLA</sequence>
<dbReference type="GO" id="GO:0005794">
    <property type="term" value="C:Golgi apparatus"/>
    <property type="evidence" value="ECO:0007669"/>
    <property type="project" value="UniProtKB-ARBA"/>
</dbReference>
<keyword evidence="3 11" id="KW-0812">Transmembrane</keyword>
<dbReference type="InterPro" id="IPR029044">
    <property type="entry name" value="Nucleotide-diphossugar_trans"/>
</dbReference>
<comment type="similarity">
    <text evidence="9">Belongs to the glycosyltransferase 8 family. Glycogenin subfamily.</text>
</comment>
<dbReference type="Gramene" id="Pp3c3_26470V3.3">
    <property type="protein sequence ID" value="Pp3c3_26470V3.3"/>
    <property type="gene ID" value="Pp3c3_26470"/>
</dbReference>
<keyword evidence="6 11" id="KW-0472">Membrane</keyword>
<evidence type="ECO:0000256" key="3">
    <source>
        <dbReference type="ARBA" id="ARBA00022692"/>
    </source>
</evidence>
<dbReference type="GO" id="GO:0016757">
    <property type="term" value="F:glycosyltransferase activity"/>
    <property type="evidence" value="ECO:0000318"/>
    <property type="project" value="GO_Central"/>
</dbReference>
<keyword evidence="13" id="KW-1185">Reference proteome</keyword>
<dbReference type="FunFam" id="3.90.550.10:FF:000018">
    <property type="entry name" value="Hexosyltransferase"/>
    <property type="match status" value="1"/>
</dbReference>
<proteinExistence type="inferred from homology"/>
<dbReference type="InterPro" id="IPR050587">
    <property type="entry name" value="GNT1/Glycosyltrans_8"/>
</dbReference>
<comment type="subcellular location">
    <subcellularLocation>
        <location evidence="8">Endomembrane system</location>
        <topology evidence="8">Single-pass membrane protein</topology>
    </subcellularLocation>
</comment>
<reference evidence="12 13" key="1">
    <citation type="journal article" date="2008" name="Science">
        <title>The Physcomitrella genome reveals evolutionary insights into the conquest of land by plants.</title>
        <authorList>
            <person name="Rensing S."/>
            <person name="Lang D."/>
            <person name="Zimmer A."/>
            <person name="Terry A."/>
            <person name="Salamov A."/>
            <person name="Shapiro H."/>
            <person name="Nishiyama T."/>
            <person name="Perroud P.-F."/>
            <person name="Lindquist E."/>
            <person name="Kamisugi Y."/>
            <person name="Tanahashi T."/>
            <person name="Sakakibara K."/>
            <person name="Fujita T."/>
            <person name="Oishi K."/>
            <person name="Shin-I T."/>
            <person name="Kuroki Y."/>
            <person name="Toyoda A."/>
            <person name="Suzuki Y."/>
            <person name="Hashimoto A."/>
            <person name="Yamaguchi K."/>
            <person name="Sugano A."/>
            <person name="Kohara Y."/>
            <person name="Fujiyama A."/>
            <person name="Anterola A."/>
            <person name="Aoki S."/>
            <person name="Ashton N."/>
            <person name="Barbazuk W.B."/>
            <person name="Barker E."/>
            <person name="Bennetzen J."/>
            <person name="Bezanilla M."/>
            <person name="Blankenship R."/>
            <person name="Cho S.H."/>
            <person name="Dutcher S."/>
            <person name="Estelle M."/>
            <person name="Fawcett J.A."/>
            <person name="Gundlach H."/>
            <person name="Hanada K."/>
            <person name="Heyl A."/>
            <person name="Hicks K.A."/>
            <person name="Hugh J."/>
            <person name="Lohr M."/>
            <person name="Mayer K."/>
            <person name="Melkozernov A."/>
            <person name="Murata T."/>
            <person name="Nelson D."/>
            <person name="Pils B."/>
            <person name="Prigge M."/>
            <person name="Reiss B."/>
            <person name="Renner T."/>
            <person name="Rombauts S."/>
            <person name="Rushton P."/>
            <person name="Sanderfoot A."/>
            <person name="Schween G."/>
            <person name="Shiu S.-H."/>
            <person name="Stueber K."/>
            <person name="Theodoulou F.L."/>
            <person name="Tu H."/>
            <person name="Van de Peer Y."/>
            <person name="Verrier P.J."/>
            <person name="Waters E."/>
            <person name="Wood A."/>
            <person name="Yang L."/>
            <person name="Cove D."/>
            <person name="Cuming A."/>
            <person name="Hasebe M."/>
            <person name="Lucas S."/>
            <person name="Mishler D.B."/>
            <person name="Reski R."/>
            <person name="Grigoriev I."/>
            <person name="Quatrano R.S."/>
            <person name="Boore J.L."/>
        </authorList>
    </citation>
    <scope>NUCLEOTIDE SEQUENCE [LARGE SCALE GENOMIC DNA]</scope>
    <source>
        <strain evidence="12 13">cv. Gransden 2004</strain>
    </source>
</reference>
<dbReference type="GO" id="GO:0071555">
    <property type="term" value="P:cell wall organization"/>
    <property type="evidence" value="ECO:0007669"/>
    <property type="project" value="UniProtKB-KW"/>
</dbReference>
<evidence type="ECO:0000256" key="5">
    <source>
        <dbReference type="ARBA" id="ARBA00022989"/>
    </source>
</evidence>
<dbReference type="OrthoDB" id="2014201at2759"/>
<dbReference type="RefSeq" id="XP_024369708.1">
    <property type="nucleotide sequence ID" value="XM_024513940.2"/>
</dbReference>
<reference evidence="12 13" key="2">
    <citation type="journal article" date="2018" name="Plant J.">
        <title>The Physcomitrella patens chromosome-scale assembly reveals moss genome structure and evolution.</title>
        <authorList>
            <person name="Lang D."/>
            <person name="Ullrich K.K."/>
            <person name="Murat F."/>
            <person name="Fuchs J."/>
            <person name="Jenkins J."/>
            <person name="Haas F.B."/>
            <person name="Piednoel M."/>
            <person name="Gundlach H."/>
            <person name="Van Bel M."/>
            <person name="Meyberg R."/>
            <person name="Vives C."/>
            <person name="Morata J."/>
            <person name="Symeonidi A."/>
            <person name="Hiss M."/>
            <person name="Muchero W."/>
            <person name="Kamisugi Y."/>
            <person name="Saleh O."/>
            <person name="Blanc G."/>
            <person name="Decker E.L."/>
            <person name="van Gessel N."/>
            <person name="Grimwood J."/>
            <person name="Hayes R.D."/>
            <person name="Graham S.W."/>
            <person name="Gunter L.E."/>
            <person name="McDaniel S.F."/>
            <person name="Hoernstein S.N.W."/>
            <person name="Larsson A."/>
            <person name="Li F.W."/>
            <person name="Perroud P.F."/>
            <person name="Phillips J."/>
            <person name="Ranjan P."/>
            <person name="Rokshar D.S."/>
            <person name="Rothfels C.J."/>
            <person name="Schneider L."/>
            <person name="Shu S."/>
            <person name="Stevenson D.W."/>
            <person name="Thummler F."/>
            <person name="Tillich M."/>
            <person name="Villarreal Aguilar J.C."/>
            <person name="Widiez T."/>
            <person name="Wong G.K."/>
            <person name="Wymore A."/>
            <person name="Zhang Y."/>
            <person name="Zimmer A.D."/>
            <person name="Quatrano R.S."/>
            <person name="Mayer K.F.X."/>
            <person name="Goodstein D."/>
            <person name="Casacuberta J.M."/>
            <person name="Vandepoele K."/>
            <person name="Reski R."/>
            <person name="Cuming A.C."/>
            <person name="Tuskan G.A."/>
            <person name="Maumus F."/>
            <person name="Salse J."/>
            <person name="Schmutz J."/>
            <person name="Rensing S.A."/>
        </authorList>
    </citation>
    <scope>NUCLEOTIDE SEQUENCE [LARGE SCALE GENOMIC DNA]</scope>
    <source>
        <strain evidence="12 13">cv. Gransden 2004</strain>
    </source>
</reference>
<keyword evidence="2" id="KW-0808">Transferase</keyword>
<dbReference type="Proteomes" id="UP000006727">
    <property type="component" value="Chromosome 3"/>
</dbReference>
<evidence type="ECO:0000256" key="2">
    <source>
        <dbReference type="ARBA" id="ARBA00022679"/>
    </source>
</evidence>
<dbReference type="SUPFAM" id="SSF53448">
    <property type="entry name" value="Nucleotide-diphospho-sugar transferases"/>
    <property type="match status" value="1"/>
</dbReference>
<feature type="transmembrane region" description="Helical" evidence="11">
    <location>
        <begin position="100"/>
        <end position="119"/>
    </location>
</feature>
<evidence type="ECO:0000313" key="12">
    <source>
        <dbReference type="EnsemblPlants" id="Pp3c3_26470V3.3"/>
    </source>
</evidence>